<evidence type="ECO:0000259" key="1">
    <source>
        <dbReference type="Pfam" id="PF13358"/>
    </source>
</evidence>
<evidence type="ECO:0000313" key="3">
    <source>
        <dbReference type="EMBL" id="KAA1097097.1"/>
    </source>
</evidence>
<protein>
    <recommendedName>
        <fullName evidence="1">Tc1-like transposase DDE domain-containing protein</fullName>
    </recommendedName>
</protein>
<evidence type="ECO:0000313" key="4">
    <source>
        <dbReference type="Proteomes" id="UP000324748"/>
    </source>
</evidence>
<dbReference type="Proteomes" id="UP000325313">
    <property type="component" value="Unassembled WGS sequence"/>
</dbReference>
<dbReference type="SUPFAM" id="SSF53098">
    <property type="entry name" value="Ribonuclease H-like"/>
    <property type="match status" value="1"/>
</dbReference>
<dbReference type="EMBL" id="VDEP01000354">
    <property type="protein sequence ID" value="KAA1097097.1"/>
    <property type="molecule type" value="Genomic_DNA"/>
</dbReference>
<dbReference type="OrthoDB" id="2505980at2759"/>
<dbReference type="SUPFAM" id="SSF46689">
    <property type="entry name" value="Homeodomain-like"/>
    <property type="match status" value="1"/>
</dbReference>
<dbReference type="InterPro" id="IPR036397">
    <property type="entry name" value="RNaseH_sf"/>
</dbReference>
<name>A0A5B0NSJ7_PUCGR</name>
<evidence type="ECO:0000313" key="2">
    <source>
        <dbReference type="EMBL" id="KAA1091662.1"/>
    </source>
</evidence>
<evidence type="ECO:0000313" key="5">
    <source>
        <dbReference type="Proteomes" id="UP000325313"/>
    </source>
</evidence>
<organism evidence="2 4">
    <name type="scientific">Puccinia graminis f. sp. tritici</name>
    <dbReference type="NCBI Taxonomy" id="56615"/>
    <lineage>
        <taxon>Eukaryota</taxon>
        <taxon>Fungi</taxon>
        <taxon>Dikarya</taxon>
        <taxon>Basidiomycota</taxon>
        <taxon>Pucciniomycotina</taxon>
        <taxon>Pucciniomycetes</taxon>
        <taxon>Pucciniales</taxon>
        <taxon>Pucciniaceae</taxon>
        <taxon>Puccinia</taxon>
    </lineage>
</organism>
<comment type="caution">
    <text evidence="2">The sequence shown here is derived from an EMBL/GenBank/DDBJ whole genome shotgun (WGS) entry which is preliminary data.</text>
</comment>
<keyword evidence="4" id="KW-1185">Reference proteome</keyword>
<accession>A0A5B0NSJ7</accession>
<dbReference type="Pfam" id="PF13358">
    <property type="entry name" value="DDE_3"/>
    <property type="match status" value="1"/>
</dbReference>
<dbReference type="EMBL" id="VSWC01000092">
    <property type="protein sequence ID" value="KAA1091662.1"/>
    <property type="molecule type" value="Genomic_DNA"/>
</dbReference>
<gene>
    <name evidence="2" type="ORF">PGT21_050250</name>
    <name evidence="3" type="ORF">PGTUg99_050134</name>
</gene>
<dbReference type="InterPro" id="IPR038717">
    <property type="entry name" value="Tc1-like_DDE_dom"/>
</dbReference>
<dbReference type="PANTHER" id="PTHR46564:SF1">
    <property type="entry name" value="TRANSPOSASE"/>
    <property type="match status" value="1"/>
</dbReference>
<proteinExistence type="predicted"/>
<feature type="domain" description="Tc1-like transposase DDE" evidence="1">
    <location>
        <begin position="151"/>
        <end position="287"/>
    </location>
</feature>
<dbReference type="AlphaFoldDB" id="A0A5B0NSJ7"/>
<dbReference type="InterPro" id="IPR047655">
    <property type="entry name" value="Transpos_IS630-like"/>
</dbReference>
<dbReference type="NCBIfam" id="NF033545">
    <property type="entry name" value="transpos_IS630"/>
    <property type="match status" value="1"/>
</dbReference>
<dbReference type="Proteomes" id="UP000324748">
    <property type="component" value="Unassembled WGS sequence"/>
</dbReference>
<dbReference type="InterPro" id="IPR009057">
    <property type="entry name" value="Homeodomain-like_sf"/>
</dbReference>
<dbReference type="GO" id="GO:0003676">
    <property type="term" value="F:nucleic acid binding"/>
    <property type="evidence" value="ECO:0007669"/>
    <property type="project" value="InterPro"/>
</dbReference>
<sequence length="341" mass="39127">MPYRFIEPGIKIAVVRMVTQSYSQRFICETLGEPISKQFFARWMKLYQNTQRVIRDPAEYNKRGPGLLLTPDDRVFMIELLRLEPGLFLDEMRERLYDQNDSLLSITTLHRMLVEHLEVTLKKANTVSIKKSLVAKYAYVVQMMTVPADFLVFTDESSVCSKQLLRTFSRSTKGTAADRVLVDQNAKRFTLIPAICLDGVVALTVTDENVKGRNFAHFLKFILLPRMNAYPARNSILVLDNAQIHANERIAKLCADVGVRLVYLPPYCPELNPIELVFLQVKSNLRRLQVLVTSQDPVWAIESTTYRVASPRLCQKLFHHAGYDCPESSGDQDMSEFYFCE</sequence>
<reference evidence="4 5" key="1">
    <citation type="submission" date="2019-05" db="EMBL/GenBank/DDBJ databases">
        <title>Emergence of the Ug99 lineage of the wheat stem rust pathogen through somatic hybridization.</title>
        <authorList>
            <person name="Li F."/>
            <person name="Upadhyaya N.M."/>
            <person name="Sperschneider J."/>
            <person name="Matny O."/>
            <person name="Nguyen-Phuc H."/>
            <person name="Mago R."/>
            <person name="Raley C."/>
            <person name="Miller M.E."/>
            <person name="Silverstein K.A.T."/>
            <person name="Henningsen E."/>
            <person name="Hirsch C.D."/>
            <person name="Visser B."/>
            <person name="Pretorius Z.A."/>
            <person name="Steffenson B.J."/>
            <person name="Schwessinger B."/>
            <person name="Dodds P.N."/>
            <person name="Figueroa M."/>
        </authorList>
    </citation>
    <scope>NUCLEOTIDE SEQUENCE [LARGE SCALE GENOMIC DNA]</scope>
    <source>
        <strain evidence="2">21-0</strain>
        <strain evidence="3 5">Ug99</strain>
    </source>
</reference>
<dbReference type="Gene3D" id="3.30.420.10">
    <property type="entry name" value="Ribonuclease H-like superfamily/Ribonuclease H"/>
    <property type="match status" value="1"/>
</dbReference>
<dbReference type="InterPro" id="IPR012337">
    <property type="entry name" value="RNaseH-like_sf"/>
</dbReference>
<dbReference type="PANTHER" id="PTHR46564">
    <property type="entry name" value="TRANSPOSASE"/>
    <property type="match status" value="1"/>
</dbReference>